<evidence type="ECO:0000313" key="2">
    <source>
        <dbReference type="Proteomes" id="UP000724268"/>
    </source>
</evidence>
<proteinExistence type="predicted"/>
<name>A0ABS7A3L9_9DEIN</name>
<comment type="caution">
    <text evidence="1">The sequence shown here is derived from an EMBL/GenBank/DDBJ whole genome shotgun (WGS) entry which is preliminary data.</text>
</comment>
<evidence type="ECO:0008006" key="3">
    <source>
        <dbReference type="Google" id="ProtNLM"/>
    </source>
</evidence>
<organism evidence="1 2">
    <name type="scientific">Thermus brevis</name>
    <dbReference type="NCBI Taxonomy" id="2862456"/>
    <lineage>
        <taxon>Bacteria</taxon>
        <taxon>Thermotogati</taxon>
        <taxon>Deinococcota</taxon>
        <taxon>Deinococci</taxon>
        <taxon>Thermales</taxon>
        <taxon>Thermaceae</taxon>
        <taxon>Thermus</taxon>
    </lineage>
</organism>
<reference evidence="1 2" key="1">
    <citation type="submission" date="2021-07" db="EMBL/GenBank/DDBJ databases">
        <title>Thermus aquaticus gen. n. and sp. n., a nonsporulating extreme thermophile.</title>
        <authorList>
            <person name="Hu C.-J."/>
            <person name="Li W.-J."/>
            <person name="Xian W.-D."/>
        </authorList>
    </citation>
    <scope>NUCLEOTIDE SEQUENCE [LARGE SCALE GENOMIC DNA]</scope>
    <source>
        <strain evidence="1 2">SYSU G05001</strain>
    </source>
</reference>
<dbReference type="EMBL" id="JAHXRS010000024">
    <property type="protein sequence ID" value="MBW6395794.1"/>
    <property type="molecule type" value="Genomic_DNA"/>
</dbReference>
<dbReference type="RefSeq" id="WP_219760306.1">
    <property type="nucleotide sequence ID" value="NZ_JAHXRS010000024.1"/>
</dbReference>
<dbReference type="Proteomes" id="UP000724268">
    <property type="component" value="Unassembled WGS sequence"/>
</dbReference>
<accession>A0ABS7A3L9</accession>
<protein>
    <recommendedName>
        <fullName evidence="3">Transposase</fullName>
    </recommendedName>
</protein>
<sequence>MGKRVSLYPIYRLLHEMSFKARREGLRVRHLAYDEHRLGLKPVYRRVWSRKG</sequence>
<keyword evidence="2" id="KW-1185">Reference proteome</keyword>
<evidence type="ECO:0000313" key="1">
    <source>
        <dbReference type="EMBL" id="MBW6395794.1"/>
    </source>
</evidence>
<gene>
    <name evidence="1" type="ORF">KZX47_11620</name>
</gene>